<evidence type="ECO:0000259" key="4">
    <source>
        <dbReference type="PROSITE" id="PS51000"/>
    </source>
</evidence>
<gene>
    <name evidence="5" type="ORF">N7548_07690</name>
</gene>
<dbReference type="SMART" id="SM00420">
    <property type="entry name" value="HTH_DEOR"/>
    <property type="match status" value="1"/>
</dbReference>
<dbReference type="InterPro" id="IPR014036">
    <property type="entry name" value="DeoR-like_C"/>
</dbReference>
<dbReference type="SUPFAM" id="SSF46785">
    <property type="entry name" value="Winged helix' DNA-binding domain"/>
    <property type="match status" value="1"/>
</dbReference>
<protein>
    <submittedName>
        <fullName evidence="5">DeoR/GlpR family DNA-binding transcription regulator</fullName>
    </submittedName>
</protein>
<proteinExistence type="predicted"/>
<dbReference type="GO" id="GO:0003677">
    <property type="term" value="F:DNA binding"/>
    <property type="evidence" value="ECO:0007669"/>
    <property type="project" value="UniProtKB-KW"/>
</dbReference>
<comment type="caution">
    <text evidence="5">The sequence shown here is derived from an EMBL/GenBank/DDBJ whole genome shotgun (WGS) entry which is preliminary data.</text>
</comment>
<dbReference type="Gene3D" id="1.10.10.10">
    <property type="entry name" value="Winged helix-like DNA-binding domain superfamily/Winged helix DNA-binding domain"/>
    <property type="match status" value="1"/>
</dbReference>
<dbReference type="InterPro" id="IPR001034">
    <property type="entry name" value="DeoR_HTH"/>
</dbReference>
<evidence type="ECO:0000313" key="5">
    <source>
        <dbReference type="EMBL" id="MCV2232698.1"/>
    </source>
</evidence>
<evidence type="ECO:0000256" key="2">
    <source>
        <dbReference type="ARBA" id="ARBA00023125"/>
    </source>
</evidence>
<evidence type="ECO:0000256" key="3">
    <source>
        <dbReference type="ARBA" id="ARBA00023163"/>
    </source>
</evidence>
<dbReference type="PANTHER" id="PTHR30363:SF44">
    <property type="entry name" value="AGA OPERON TRANSCRIPTIONAL REPRESSOR-RELATED"/>
    <property type="match status" value="1"/>
</dbReference>
<dbReference type="RefSeq" id="WP_263608887.1">
    <property type="nucleotide sequence ID" value="NZ_JAOVQM010000008.1"/>
</dbReference>
<dbReference type="PROSITE" id="PS00894">
    <property type="entry name" value="HTH_DEOR_1"/>
    <property type="match status" value="1"/>
</dbReference>
<dbReference type="SUPFAM" id="SSF100950">
    <property type="entry name" value="NagB/RpiA/CoA transferase-like"/>
    <property type="match status" value="1"/>
</dbReference>
<dbReference type="InterPro" id="IPR036388">
    <property type="entry name" value="WH-like_DNA-bd_sf"/>
</dbReference>
<name>A0ABT2YBT1_9MOLU</name>
<dbReference type="EMBL" id="JAOVQM010000008">
    <property type="protein sequence ID" value="MCV2232698.1"/>
    <property type="molecule type" value="Genomic_DNA"/>
</dbReference>
<dbReference type="PRINTS" id="PR00037">
    <property type="entry name" value="HTHLACR"/>
</dbReference>
<keyword evidence="1" id="KW-0805">Transcription regulation</keyword>
<keyword evidence="6" id="KW-1185">Reference proteome</keyword>
<dbReference type="Pfam" id="PF00455">
    <property type="entry name" value="DeoRC"/>
    <property type="match status" value="1"/>
</dbReference>
<dbReference type="Pfam" id="PF08220">
    <property type="entry name" value="HTH_DeoR"/>
    <property type="match status" value="1"/>
</dbReference>
<dbReference type="SMART" id="SM01134">
    <property type="entry name" value="DeoRC"/>
    <property type="match status" value="1"/>
</dbReference>
<reference evidence="5" key="1">
    <citation type="submission" date="2022-09" db="EMBL/GenBank/DDBJ databases">
        <title>Novel Mycoplasma species identified in domestic and wild animals.</title>
        <authorList>
            <person name="Volokhov D.V."/>
            <person name="Furtak V.A."/>
            <person name="Zagorodnyaya T.A."/>
        </authorList>
    </citation>
    <scope>NUCLEOTIDE SEQUENCE</scope>
    <source>
        <strain evidence="5">Oakley</strain>
    </source>
</reference>
<evidence type="ECO:0000256" key="1">
    <source>
        <dbReference type="ARBA" id="ARBA00023015"/>
    </source>
</evidence>
<accession>A0ABT2YBT1</accession>
<evidence type="ECO:0000313" key="6">
    <source>
        <dbReference type="Proteomes" id="UP001177160"/>
    </source>
</evidence>
<dbReference type="PROSITE" id="PS51000">
    <property type="entry name" value="HTH_DEOR_2"/>
    <property type="match status" value="1"/>
</dbReference>
<dbReference type="InterPro" id="IPR037171">
    <property type="entry name" value="NagB/RpiA_transferase-like"/>
</dbReference>
<organism evidence="5 6">
    <name type="scientific">Paracholeplasma manati</name>
    <dbReference type="NCBI Taxonomy" id="591373"/>
    <lineage>
        <taxon>Bacteria</taxon>
        <taxon>Bacillati</taxon>
        <taxon>Mycoplasmatota</taxon>
        <taxon>Mollicutes</taxon>
        <taxon>Acholeplasmatales</taxon>
        <taxon>Acholeplasmataceae</taxon>
        <taxon>Paracholeplasma</taxon>
    </lineage>
</organism>
<dbReference type="InterPro" id="IPR018356">
    <property type="entry name" value="Tscrpt_reg_HTH_DeoR_CS"/>
</dbReference>
<dbReference type="InterPro" id="IPR050313">
    <property type="entry name" value="Carb_Metab_HTH_regulators"/>
</dbReference>
<keyword evidence="3" id="KW-0804">Transcription</keyword>
<dbReference type="InterPro" id="IPR036390">
    <property type="entry name" value="WH_DNA-bd_sf"/>
</dbReference>
<dbReference type="Gene3D" id="3.40.50.1360">
    <property type="match status" value="1"/>
</dbReference>
<dbReference type="PANTHER" id="PTHR30363">
    <property type="entry name" value="HTH-TYPE TRANSCRIPTIONAL REGULATOR SRLR-RELATED"/>
    <property type="match status" value="1"/>
</dbReference>
<keyword evidence="2 5" id="KW-0238">DNA-binding</keyword>
<feature type="domain" description="HTH deoR-type" evidence="4">
    <location>
        <begin position="8"/>
        <end position="63"/>
    </location>
</feature>
<dbReference type="Proteomes" id="UP001177160">
    <property type="component" value="Unassembled WGS sequence"/>
</dbReference>
<sequence length="258" mass="28650">MKSSKQEIEKRRTHLLRLLEYRESMSVEELAEALKTSEITIRRDLQYFQQQNVIDRHHGGASLNKMNFTTNIFSSNLALHKHAIAKEAARFVEDGDTIFINTSSTALLVLEYITAKQVTVITNNGRAIFCESKDNLYVILTGGELRMPKESLVGDFALNNLSKVKAAKCFLGCSGISLKGGFTTAVLQEVAINEMMLKNTIGPRIVLADKNKVGREHSFSSGSIKELTYLITDTQASDVEVKALRQAGLKVLQVPVTE</sequence>